<name>A0A1H1S342_9MICC</name>
<evidence type="ECO:0000313" key="2">
    <source>
        <dbReference type="Proteomes" id="UP000198751"/>
    </source>
</evidence>
<protein>
    <recommendedName>
        <fullName evidence="3">N-acetyltransferase domain-containing protein</fullName>
    </recommendedName>
</protein>
<proteinExistence type="predicted"/>
<dbReference type="RefSeq" id="WP_091716563.1">
    <property type="nucleotide sequence ID" value="NZ_CAUQLD010000013.1"/>
</dbReference>
<dbReference type="Proteomes" id="UP000198751">
    <property type="component" value="Chromosome I"/>
</dbReference>
<dbReference type="AlphaFoldDB" id="A0A1H1S342"/>
<evidence type="ECO:0000313" key="1">
    <source>
        <dbReference type="EMBL" id="SDS42447.1"/>
    </source>
</evidence>
<dbReference type="EMBL" id="LT629779">
    <property type="protein sequence ID" value="SDS42447.1"/>
    <property type="molecule type" value="Genomic_DNA"/>
</dbReference>
<dbReference type="OrthoDB" id="4927674at2"/>
<accession>A0A1H1S342</accession>
<gene>
    <name evidence="1" type="ORF">SAMN04489743_0042</name>
</gene>
<organism evidence="1 2">
    <name type="scientific">Pseudarthrobacter equi</name>
    <dbReference type="NCBI Taxonomy" id="728066"/>
    <lineage>
        <taxon>Bacteria</taxon>
        <taxon>Bacillati</taxon>
        <taxon>Actinomycetota</taxon>
        <taxon>Actinomycetes</taxon>
        <taxon>Micrococcales</taxon>
        <taxon>Micrococcaceae</taxon>
        <taxon>Pseudarthrobacter</taxon>
    </lineage>
</organism>
<evidence type="ECO:0008006" key="3">
    <source>
        <dbReference type="Google" id="ProtNLM"/>
    </source>
</evidence>
<sequence length="198" mass="21614">MEVLLPEYLTFDYRCQFRGRPGVHHDPDDYPLVWNVSVNGRTWDGADDGGDGKEVRVGEAELYVVPDAGIIDLFLTLDAVNPDVAAVGEMLTINRPDLVKELALGGDLLILSKLHVAKEFRTNKLGHEILKAVLSSVGRSASKVILEAVPAPTDNAPAEGTDGYEAAKASLRRYWESFGFQAAHGDYLVFDDMNGVVD</sequence>
<keyword evidence="2" id="KW-1185">Reference proteome</keyword>
<reference evidence="2" key="1">
    <citation type="submission" date="2016-10" db="EMBL/GenBank/DDBJ databases">
        <authorList>
            <person name="Varghese N."/>
            <person name="Submissions S."/>
        </authorList>
    </citation>
    <scope>NUCLEOTIDE SEQUENCE [LARGE SCALE GENOMIC DNA]</scope>
    <source>
        <strain evidence="2">IMMIB L-1606</strain>
    </source>
</reference>